<gene>
    <name evidence="2" type="ORF">BXT84_04240</name>
</gene>
<organism evidence="2 3">
    <name type="scientific">Sulfobacillus thermotolerans</name>
    <dbReference type="NCBI Taxonomy" id="338644"/>
    <lineage>
        <taxon>Bacteria</taxon>
        <taxon>Bacillati</taxon>
        <taxon>Bacillota</taxon>
        <taxon>Clostridia</taxon>
        <taxon>Eubacteriales</taxon>
        <taxon>Clostridiales Family XVII. Incertae Sedis</taxon>
        <taxon>Sulfobacillus</taxon>
    </lineage>
</organism>
<proteinExistence type="inferred from homology"/>
<dbReference type="EMBL" id="CP019454">
    <property type="protein sequence ID" value="AUW93258.1"/>
    <property type="molecule type" value="Genomic_DNA"/>
</dbReference>
<dbReference type="PANTHER" id="PTHR35983:SF1">
    <property type="entry name" value="UPF0166 PROTEIN TM_0021"/>
    <property type="match status" value="1"/>
</dbReference>
<dbReference type="SUPFAM" id="SSF54913">
    <property type="entry name" value="GlnB-like"/>
    <property type="match status" value="1"/>
</dbReference>
<dbReference type="InterPro" id="IPR011322">
    <property type="entry name" value="N-reg_PII-like_a/b"/>
</dbReference>
<dbReference type="InterPro" id="IPR015867">
    <property type="entry name" value="N-reg_PII/ATP_PRibTrfase_C"/>
</dbReference>
<reference evidence="2 3" key="1">
    <citation type="journal article" date="2019" name="Sci. Rep.">
        <title>Sulfobacillus thermotolerans: new insights into resistance and metabolic capacities of acidophilic chemolithotrophs.</title>
        <authorList>
            <person name="Panyushkina A.E."/>
            <person name="Babenko V.V."/>
            <person name="Nikitina A.S."/>
            <person name="Selezneva O.V."/>
            <person name="Tsaplina I.A."/>
            <person name="Letarova M.A."/>
            <person name="Kostryukova E.S."/>
            <person name="Letarov A.V."/>
        </authorList>
    </citation>
    <scope>NUCLEOTIDE SEQUENCE [LARGE SCALE GENOMIC DNA]</scope>
    <source>
        <strain evidence="2 3">Kr1</strain>
    </source>
</reference>
<protein>
    <recommendedName>
        <fullName evidence="4">DUF190 domain-containing protein</fullName>
    </recommendedName>
</protein>
<name>A0ABN5H1A2_9FIRM</name>
<evidence type="ECO:0000313" key="3">
    <source>
        <dbReference type="Proteomes" id="UP000325292"/>
    </source>
</evidence>
<evidence type="ECO:0008006" key="4">
    <source>
        <dbReference type="Google" id="ProtNLM"/>
    </source>
</evidence>
<sequence length="126" mass="13939">MSAKISGEALRIRIFIGEDAHWHHKPLYHAIVVKAREMGMAGATVTRALEGFGATSRIHTINLLDLSDDLPVVVEIVDSKEYIERFLPVLDTMVEGGLITIDPVRIVKYTHSPSPDPHVDESKDLG</sequence>
<evidence type="ECO:0000313" key="2">
    <source>
        <dbReference type="EMBL" id="AUW93258.1"/>
    </source>
</evidence>
<comment type="similarity">
    <text evidence="1">Belongs to the UPF0166 family.</text>
</comment>
<keyword evidence="3" id="KW-1185">Reference proteome</keyword>
<dbReference type="Pfam" id="PF02641">
    <property type="entry name" value="DUF190"/>
    <property type="match status" value="1"/>
</dbReference>
<dbReference type="Gene3D" id="3.30.70.120">
    <property type="match status" value="1"/>
</dbReference>
<accession>A0ABN5H1A2</accession>
<dbReference type="PANTHER" id="PTHR35983">
    <property type="entry name" value="UPF0166 PROTEIN TM_0021"/>
    <property type="match status" value="1"/>
</dbReference>
<dbReference type="InterPro" id="IPR003793">
    <property type="entry name" value="UPF0166"/>
</dbReference>
<evidence type="ECO:0000256" key="1">
    <source>
        <dbReference type="ARBA" id="ARBA00010554"/>
    </source>
</evidence>
<dbReference type="Proteomes" id="UP000325292">
    <property type="component" value="Chromosome"/>
</dbReference>